<name>A0AAV4RZI4_CAEEX</name>
<dbReference type="AlphaFoldDB" id="A0AAV4RZI4"/>
<reference evidence="1 2" key="1">
    <citation type="submission" date="2021-06" db="EMBL/GenBank/DDBJ databases">
        <title>Caerostris extrusa draft genome.</title>
        <authorList>
            <person name="Kono N."/>
            <person name="Arakawa K."/>
        </authorList>
    </citation>
    <scope>NUCLEOTIDE SEQUENCE [LARGE SCALE GENOMIC DNA]</scope>
</reference>
<organism evidence="1 2">
    <name type="scientific">Caerostris extrusa</name>
    <name type="common">Bark spider</name>
    <name type="synonym">Caerostris bankana</name>
    <dbReference type="NCBI Taxonomy" id="172846"/>
    <lineage>
        <taxon>Eukaryota</taxon>
        <taxon>Metazoa</taxon>
        <taxon>Ecdysozoa</taxon>
        <taxon>Arthropoda</taxon>
        <taxon>Chelicerata</taxon>
        <taxon>Arachnida</taxon>
        <taxon>Araneae</taxon>
        <taxon>Araneomorphae</taxon>
        <taxon>Entelegynae</taxon>
        <taxon>Araneoidea</taxon>
        <taxon>Araneidae</taxon>
        <taxon>Caerostris</taxon>
    </lineage>
</organism>
<dbReference type="EMBL" id="BPLR01008599">
    <property type="protein sequence ID" value="GIY25892.1"/>
    <property type="molecule type" value="Genomic_DNA"/>
</dbReference>
<keyword evidence="2" id="KW-1185">Reference proteome</keyword>
<gene>
    <name evidence="1" type="ORF">CEXT_236411</name>
</gene>
<dbReference type="Proteomes" id="UP001054945">
    <property type="component" value="Unassembled WGS sequence"/>
</dbReference>
<evidence type="ECO:0000313" key="1">
    <source>
        <dbReference type="EMBL" id="GIY25892.1"/>
    </source>
</evidence>
<sequence>MWRAAVRGKLPSPFPRATCRPATATGSTCCNFIPPPATPLSSGLISLIFINAGPLERRVCDARVPWIKMNEMILGVAVVDVSQNYQFVCVIFLLSGGVEAKNLVGGNEREKIGGRVKAAPGAEASDRGCRWKEIANHLSAPIPCGKKRIKVTYSQRNVVKTVDI</sequence>
<proteinExistence type="predicted"/>
<comment type="caution">
    <text evidence="1">The sequence shown here is derived from an EMBL/GenBank/DDBJ whole genome shotgun (WGS) entry which is preliminary data.</text>
</comment>
<evidence type="ECO:0000313" key="2">
    <source>
        <dbReference type="Proteomes" id="UP001054945"/>
    </source>
</evidence>
<accession>A0AAV4RZI4</accession>
<protein>
    <submittedName>
        <fullName evidence="1">Uncharacterized protein</fullName>
    </submittedName>
</protein>